<evidence type="ECO:0000259" key="1">
    <source>
        <dbReference type="Pfam" id="PF08429"/>
    </source>
</evidence>
<feature type="domain" description="Lysine-specific demethylase-like" evidence="1">
    <location>
        <begin position="26"/>
        <end position="274"/>
    </location>
</feature>
<evidence type="ECO:0000313" key="2">
    <source>
        <dbReference type="EMBL" id="CAH8391168.1"/>
    </source>
</evidence>
<organism evidence="2 3">
    <name type="scientific">Eruca vesicaria subsp. sativa</name>
    <name type="common">Garden rocket</name>
    <name type="synonym">Eruca sativa</name>
    <dbReference type="NCBI Taxonomy" id="29727"/>
    <lineage>
        <taxon>Eukaryota</taxon>
        <taxon>Viridiplantae</taxon>
        <taxon>Streptophyta</taxon>
        <taxon>Embryophyta</taxon>
        <taxon>Tracheophyta</taxon>
        <taxon>Spermatophyta</taxon>
        <taxon>Magnoliopsida</taxon>
        <taxon>eudicotyledons</taxon>
        <taxon>Gunneridae</taxon>
        <taxon>Pentapetalae</taxon>
        <taxon>rosids</taxon>
        <taxon>malvids</taxon>
        <taxon>Brassicales</taxon>
        <taxon>Brassicaceae</taxon>
        <taxon>Brassiceae</taxon>
        <taxon>Eruca</taxon>
    </lineage>
</organism>
<gene>
    <name evidence="2" type="ORF">ERUC_LOCUS43651</name>
</gene>
<sequence>ILDLLKKSELARDKCSKVLSGSVFFKNVEELVHEFDGLCSINIPELNILRQYHVDALSWISRFNDTMIDVREGKDQRKPISDLSSLLQDGASLGIQVVEGLPLVEIELKKASSQEKAQTVYAARTSLDFIEQLLSEAVELQIEAEKLFVEVSETLSTARCWEEKAISILASETQMYDLKDLVRMSVNIDAILPSLKAIENTISLAETWLRDSEPFLSAAASAASSGCSLLELPAFKDLVARSKSLSVQLQEPMILETFLLDCERWQRDNHQLLQETEDLLDTAKTDDGKHSTILPKLMDLITRVGNARTYGMSLGLNLEELPRLHTASLKLG</sequence>
<accession>A0ABC8M5E3</accession>
<keyword evidence="3" id="KW-1185">Reference proteome</keyword>
<comment type="caution">
    <text evidence="2">The sequence shown here is derived from an EMBL/GenBank/DDBJ whole genome shotgun (WGS) entry which is preliminary data.</text>
</comment>
<feature type="non-terminal residue" evidence="2">
    <location>
        <position position="1"/>
    </location>
</feature>
<dbReference type="EMBL" id="CAKOAT010930710">
    <property type="protein sequence ID" value="CAH8391168.1"/>
    <property type="molecule type" value="Genomic_DNA"/>
</dbReference>
<reference evidence="2 3" key="1">
    <citation type="submission" date="2022-03" db="EMBL/GenBank/DDBJ databases">
        <authorList>
            <person name="Macdonald S."/>
            <person name="Ahmed S."/>
            <person name="Newling K."/>
        </authorList>
    </citation>
    <scope>NUCLEOTIDE SEQUENCE [LARGE SCALE GENOMIC DNA]</scope>
</reference>
<dbReference type="InterPro" id="IPR013637">
    <property type="entry name" value="Lys_sp_deMease-like_dom"/>
</dbReference>
<proteinExistence type="predicted"/>
<dbReference type="Pfam" id="PF08429">
    <property type="entry name" value="PLU-1"/>
    <property type="match status" value="1"/>
</dbReference>
<protein>
    <recommendedName>
        <fullName evidence="1">Lysine-specific demethylase-like domain-containing protein</fullName>
    </recommendedName>
</protein>
<dbReference type="AlphaFoldDB" id="A0ABC8M5E3"/>
<evidence type="ECO:0000313" key="3">
    <source>
        <dbReference type="Proteomes" id="UP001642260"/>
    </source>
</evidence>
<name>A0ABC8M5E3_ERUVS</name>
<dbReference type="Proteomes" id="UP001642260">
    <property type="component" value="Unassembled WGS sequence"/>
</dbReference>